<dbReference type="AlphaFoldDB" id="A0A9X2CV81"/>
<dbReference type="Proteomes" id="UP001139150">
    <property type="component" value="Unassembled WGS sequence"/>
</dbReference>
<dbReference type="Pfam" id="PF10114">
    <property type="entry name" value="PocR"/>
    <property type="match status" value="1"/>
</dbReference>
<dbReference type="InterPro" id="IPR000792">
    <property type="entry name" value="Tscrpt_reg_LuxR_C"/>
</dbReference>
<dbReference type="PANTHER" id="PTHR44688">
    <property type="entry name" value="DNA-BINDING TRANSCRIPTIONAL ACTIVATOR DEVR_DOSR"/>
    <property type="match status" value="1"/>
</dbReference>
<dbReference type="Pfam" id="PF00196">
    <property type="entry name" value="GerE"/>
    <property type="match status" value="1"/>
</dbReference>
<keyword evidence="2" id="KW-0238">DNA-binding</keyword>
<dbReference type="SMART" id="SM00421">
    <property type="entry name" value="HTH_LUXR"/>
    <property type="match status" value="1"/>
</dbReference>
<evidence type="ECO:0000259" key="4">
    <source>
        <dbReference type="PROSITE" id="PS50043"/>
    </source>
</evidence>
<dbReference type="EMBL" id="JAKRYL010000021">
    <property type="protein sequence ID" value="MCL7748946.1"/>
    <property type="molecule type" value="Genomic_DNA"/>
</dbReference>
<evidence type="ECO:0000256" key="2">
    <source>
        <dbReference type="ARBA" id="ARBA00023125"/>
    </source>
</evidence>
<keyword evidence="6" id="KW-1185">Reference proteome</keyword>
<name>A0A9X2CV81_9BACI</name>
<keyword evidence="3" id="KW-0804">Transcription</keyword>
<comment type="caution">
    <text evidence="5">The sequence shown here is derived from an EMBL/GenBank/DDBJ whole genome shotgun (WGS) entry which is preliminary data.</text>
</comment>
<gene>
    <name evidence="5" type="ORF">MF646_17650</name>
</gene>
<evidence type="ECO:0000313" key="5">
    <source>
        <dbReference type="EMBL" id="MCL7748946.1"/>
    </source>
</evidence>
<dbReference type="Gene3D" id="3.30.450.40">
    <property type="match status" value="1"/>
</dbReference>
<dbReference type="PROSITE" id="PS50043">
    <property type="entry name" value="HTH_LUXR_2"/>
    <property type="match status" value="1"/>
</dbReference>
<dbReference type="PROSITE" id="PS00622">
    <property type="entry name" value="HTH_LUXR_1"/>
    <property type="match status" value="1"/>
</dbReference>
<proteinExistence type="predicted"/>
<feature type="domain" description="HTH luxR-type" evidence="4">
    <location>
        <begin position="641"/>
        <end position="706"/>
    </location>
</feature>
<dbReference type="CDD" id="cd06170">
    <property type="entry name" value="LuxR_C_like"/>
    <property type="match status" value="1"/>
</dbReference>
<evidence type="ECO:0000313" key="6">
    <source>
        <dbReference type="Proteomes" id="UP001139150"/>
    </source>
</evidence>
<keyword evidence="1" id="KW-0805">Transcription regulation</keyword>
<dbReference type="InterPro" id="IPR016032">
    <property type="entry name" value="Sig_transdc_resp-reg_C-effctor"/>
</dbReference>
<dbReference type="SUPFAM" id="SSF46894">
    <property type="entry name" value="C-terminal effector domain of the bipartite response regulators"/>
    <property type="match status" value="1"/>
</dbReference>
<evidence type="ECO:0000256" key="1">
    <source>
        <dbReference type="ARBA" id="ARBA00023015"/>
    </source>
</evidence>
<dbReference type="InterPro" id="IPR036388">
    <property type="entry name" value="WH-like_DNA-bd_sf"/>
</dbReference>
<sequence length="710" mass="81441">MGRNITFLQDIQDAYALLADLGVVIIDEDGNELTHVSNHNSISRITHDHWGENKYYQEFINPLKVIRQPTVIDNRMGLKIIVSPIRTSPQHVGFILAGYFMEMSARPFVCEYAKRNFPEIKGLEQAIKEVPELSDDEINERCQTIGKLVDIAETYFKFGIVTKHEDESTAFLYRNLESMRLDQANPSSFIEEMYHLHHQIEFIGLAVEKENEEYHIETLHGSNTDQLKGLTFLMGEGFLGHTLATEQLQFWQNVSNDPRVNFFRRHRIEPKSLFCVPIYKDKTVIGILFGGSLNKEITDTRFLDQLKIHSSLLSVLVTSQHLKENLHNHLMELSTFNEVFRVMTTVKEIKRVLYILVDISINIIRGPFACIVFKPEVNQSKVDIVSRGLKSTEINGYGYEVAVRAFSKSKIVNWEEPIQQETSWGTKVLEFPLRYNDQLYGVLCVGLSPGNSPEKFKPFLSSLAIAGSISIHLCQNGDAAGTDDYIINLLYELLRQQNEVKYQLAEKIKMHVKDFISYLNERNRTLVKISGLVCYEFEFLKGYLSDNKSLSILEGCFRVLEQKESSSRESEILALVYKFSSDDEKLESIHELESIDYDLREQFTSYIQKQLVVETVISFEEERPVASKNNPISESTNVTDTLKKKLGLSSREIEVLNQVLKGFNNREIATNLFISEHTVKNHITRILQKLGVSDRSQAIAMIYQLGYSPI</sequence>
<dbReference type="PRINTS" id="PR00038">
    <property type="entry name" value="HTHLUXR"/>
</dbReference>
<dbReference type="RefSeq" id="WP_250097830.1">
    <property type="nucleotide sequence ID" value="NZ_JAKRYL010000021.1"/>
</dbReference>
<dbReference type="SUPFAM" id="SSF55781">
    <property type="entry name" value="GAF domain-like"/>
    <property type="match status" value="1"/>
</dbReference>
<dbReference type="InterPro" id="IPR018771">
    <property type="entry name" value="PocR_dom"/>
</dbReference>
<dbReference type="GO" id="GO:0003677">
    <property type="term" value="F:DNA binding"/>
    <property type="evidence" value="ECO:0007669"/>
    <property type="project" value="UniProtKB-KW"/>
</dbReference>
<dbReference type="Gene3D" id="1.10.10.10">
    <property type="entry name" value="Winged helix-like DNA-binding domain superfamily/Winged helix DNA-binding domain"/>
    <property type="match status" value="1"/>
</dbReference>
<protein>
    <submittedName>
        <fullName evidence="5">LuxR C-terminal-related transcriptional regulator</fullName>
    </submittedName>
</protein>
<dbReference type="InterPro" id="IPR029016">
    <property type="entry name" value="GAF-like_dom_sf"/>
</dbReference>
<dbReference type="GO" id="GO:0045892">
    <property type="term" value="P:negative regulation of DNA-templated transcription"/>
    <property type="evidence" value="ECO:0007669"/>
    <property type="project" value="UniProtKB-ARBA"/>
</dbReference>
<reference evidence="5" key="1">
    <citation type="submission" date="2022-02" db="EMBL/GenBank/DDBJ databases">
        <title>Halalkalibacter sp. nov. isolated from Lonar Lake, India.</title>
        <authorList>
            <person name="Joshi A."/>
            <person name="Thite S."/>
            <person name="Lodha T."/>
        </authorList>
    </citation>
    <scope>NUCLEOTIDE SEQUENCE</scope>
    <source>
        <strain evidence="5">MEB205</strain>
    </source>
</reference>
<evidence type="ECO:0000256" key="3">
    <source>
        <dbReference type="ARBA" id="ARBA00023163"/>
    </source>
</evidence>
<accession>A0A9X2CV81</accession>
<dbReference type="PANTHER" id="PTHR44688:SF16">
    <property type="entry name" value="DNA-BINDING TRANSCRIPTIONAL ACTIVATOR DEVR_DOSR"/>
    <property type="match status" value="1"/>
</dbReference>
<organism evidence="5 6">
    <name type="scientific">Halalkalibacter alkaliphilus</name>
    <dbReference type="NCBI Taxonomy" id="2917993"/>
    <lineage>
        <taxon>Bacteria</taxon>
        <taxon>Bacillati</taxon>
        <taxon>Bacillota</taxon>
        <taxon>Bacilli</taxon>
        <taxon>Bacillales</taxon>
        <taxon>Bacillaceae</taxon>
        <taxon>Halalkalibacter</taxon>
    </lineage>
</organism>